<gene>
    <name evidence="2" type="ORF">HYFRA_00010504</name>
</gene>
<proteinExistence type="predicted"/>
<reference evidence="2" key="1">
    <citation type="submission" date="2021-07" db="EMBL/GenBank/DDBJ databases">
        <authorList>
            <person name="Durling M."/>
        </authorList>
    </citation>
    <scope>NUCLEOTIDE SEQUENCE</scope>
</reference>
<feature type="compositionally biased region" description="Polar residues" evidence="1">
    <location>
        <begin position="27"/>
        <end position="42"/>
    </location>
</feature>
<protein>
    <submittedName>
        <fullName evidence="2">Uncharacterized protein</fullName>
    </submittedName>
</protein>
<dbReference type="Proteomes" id="UP000696280">
    <property type="component" value="Unassembled WGS sequence"/>
</dbReference>
<sequence>MATASARPSKFMVISYSQKKPRGRMSNVGQVQDSPKSSIPEQQIIQAPVNGQELETRNNLEQGEAFKHTWDITGVFCALLLLAFMSSIDGTIVTTSLPTIAREIGGGEKYICKVPISRSSHDKANTTN</sequence>
<organism evidence="2 3">
    <name type="scientific">Hymenoscyphus fraxineus</name>
    <dbReference type="NCBI Taxonomy" id="746836"/>
    <lineage>
        <taxon>Eukaryota</taxon>
        <taxon>Fungi</taxon>
        <taxon>Dikarya</taxon>
        <taxon>Ascomycota</taxon>
        <taxon>Pezizomycotina</taxon>
        <taxon>Leotiomycetes</taxon>
        <taxon>Helotiales</taxon>
        <taxon>Helotiaceae</taxon>
        <taxon>Hymenoscyphus</taxon>
    </lineage>
</organism>
<accession>A0A9N9PXH5</accession>
<evidence type="ECO:0000313" key="3">
    <source>
        <dbReference type="Proteomes" id="UP000696280"/>
    </source>
</evidence>
<dbReference type="EMBL" id="CAJVRL010000080">
    <property type="protein sequence ID" value="CAG8957637.1"/>
    <property type="molecule type" value="Genomic_DNA"/>
</dbReference>
<name>A0A9N9PXH5_9HELO</name>
<evidence type="ECO:0000256" key="1">
    <source>
        <dbReference type="SAM" id="MobiDB-lite"/>
    </source>
</evidence>
<feature type="region of interest" description="Disordered" evidence="1">
    <location>
        <begin position="20"/>
        <end position="42"/>
    </location>
</feature>
<dbReference type="OrthoDB" id="10021397at2759"/>
<keyword evidence="3" id="KW-1185">Reference proteome</keyword>
<evidence type="ECO:0000313" key="2">
    <source>
        <dbReference type="EMBL" id="CAG8957637.1"/>
    </source>
</evidence>
<comment type="caution">
    <text evidence="2">The sequence shown here is derived from an EMBL/GenBank/DDBJ whole genome shotgun (WGS) entry which is preliminary data.</text>
</comment>
<dbReference type="AlphaFoldDB" id="A0A9N9PXH5"/>